<gene>
    <name evidence="1" type="ORF">IV74_GL000874</name>
</gene>
<dbReference type="NCBIfam" id="TIGR02531">
    <property type="entry name" value="yecD_yerC"/>
    <property type="match status" value="1"/>
</dbReference>
<name>A0A0R2HVA5_CARDV</name>
<dbReference type="EMBL" id="JQBS01000024">
    <property type="protein sequence ID" value="KRN56626.1"/>
    <property type="molecule type" value="Genomic_DNA"/>
</dbReference>
<dbReference type="GO" id="GO:0043565">
    <property type="term" value="F:sequence-specific DNA binding"/>
    <property type="evidence" value="ECO:0007669"/>
    <property type="project" value="InterPro"/>
</dbReference>
<dbReference type="Pfam" id="PF01371">
    <property type="entry name" value="Trp_repressor"/>
    <property type="match status" value="1"/>
</dbReference>
<dbReference type="PANTHER" id="PTHR40080:SF1">
    <property type="entry name" value="TRPR-LIKE PROTEIN YERC_YECD"/>
    <property type="match status" value="1"/>
</dbReference>
<evidence type="ECO:0008006" key="3">
    <source>
        <dbReference type="Google" id="ProtNLM"/>
    </source>
</evidence>
<sequence>MKGVLILQIDKIRDQMLDEFFDGILALESKEECFAFFDDLLTLNEIKTMVQRYQVAKMLYEKKTYSVIEKETHASTATIARVKRSLFDGNNSYDMLFKRIELEKNDQTNNDEE</sequence>
<dbReference type="eggNOG" id="COG4496">
    <property type="taxonomic scope" value="Bacteria"/>
</dbReference>
<protein>
    <recommendedName>
        <fullName evidence="3">Transcriptional regulator</fullName>
    </recommendedName>
</protein>
<dbReference type="PIRSF" id="PIRSF012508">
    <property type="entry name" value="YerC"/>
    <property type="match status" value="1"/>
</dbReference>
<dbReference type="InterPro" id="IPR038116">
    <property type="entry name" value="TrpR-like_sf"/>
</dbReference>
<evidence type="ECO:0000313" key="2">
    <source>
        <dbReference type="Proteomes" id="UP000051658"/>
    </source>
</evidence>
<dbReference type="InterPro" id="IPR000831">
    <property type="entry name" value="Trp_repress"/>
</dbReference>
<dbReference type="InterPro" id="IPR010921">
    <property type="entry name" value="Trp_repressor/repl_initiator"/>
</dbReference>
<proteinExistence type="predicted"/>
<dbReference type="PATRIC" id="fig|1449336.4.peg.894"/>
<organism evidence="1 2">
    <name type="scientific">Carnobacterium divergens DSM 20623</name>
    <dbReference type="NCBI Taxonomy" id="1449336"/>
    <lineage>
        <taxon>Bacteria</taxon>
        <taxon>Bacillati</taxon>
        <taxon>Bacillota</taxon>
        <taxon>Bacilli</taxon>
        <taxon>Lactobacillales</taxon>
        <taxon>Carnobacteriaceae</taxon>
        <taxon>Carnobacterium</taxon>
    </lineage>
</organism>
<dbReference type="Proteomes" id="UP000051658">
    <property type="component" value="Unassembled WGS sequence"/>
</dbReference>
<comment type="caution">
    <text evidence="1">The sequence shown here is derived from an EMBL/GenBank/DDBJ whole genome shotgun (WGS) entry which is preliminary data.</text>
</comment>
<reference evidence="1 2" key="1">
    <citation type="journal article" date="2015" name="Genome Announc.">
        <title>Expanding the biotechnology potential of lactobacilli through comparative genomics of 213 strains and associated genera.</title>
        <authorList>
            <person name="Sun Z."/>
            <person name="Harris H.M."/>
            <person name="McCann A."/>
            <person name="Guo C."/>
            <person name="Argimon S."/>
            <person name="Zhang W."/>
            <person name="Yang X."/>
            <person name="Jeffery I.B."/>
            <person name="Cooney J.C."/>
            <person name="Kagawa T.F."/>
            <person name="Liu W."/>
            <person name="Song Y."/>
            <person name="Salvetti E."/>
            <person name="Wrobel A."/>
            <person name="Rasinkangas P."/>
            <person name="Parkhill J."/>
            <person name="Rea M.C."/>
            <person name="O'Sullivan O."/>
            <person name="Ritari J."/>
            <person name="Douillard F.P."/>
            <person name="Paul Ross R."/>
            <person name="Yang R."/>
            <person name="Briner A.E."/>
            <person name="Felis G.E."/>
            <person name="de Vos W.M."/>
            <person name="Barrangou R."/>
            <person name="Klaenhammer T.R."/>
            <person name="Caufield P.W."/>
            <person name="Cui Y."/>
            <person name="Zhang H."/>
            <person name="O'Toole P.W."/>
        </authorList>
    </citation>
    <scope>NUCLEOTIDE SEQUENCE [LARGE SCALE GENOMIC DNA]</scope>
    <source>
        <strain evidence="1 2">DSM 20623</strain>
    </source>
</reference>
<dbReference type="InterPro" id="IPR013368">
    <property type="entry name" value="YecD_YerC"/>
</dbReference>
<keyword evidence="2" id="KW-1185">Reference proteome</keyword>
<dbReference type="SUPFAM" id="SSF48295">
    <property type="entry name" value="TrpR-like"/>
    <property type="match status" value="1"/>
</dbReference>
<dbReference type="Gene3D" id="1.10.1270.10">
    <property type="entry name" value="TrpR-like"/>
    <property type="match status" value="1"/>
</dbReference>
<accession>A0A0R2HVA5</accession>
<dbReference type="PANTHER" id="PTHR40080">
    <property type="entry name" value="LMO1763 PROTEIN"/>
    <property type="match status" value="1"/>
</dbReference>
<dbReference type="GO" id="GO:0003700">
    <property type="term" value="F:DNA-binding transcription factor activity"/>
    <property type="evidence" value="ECO:0007669"/>
    <property type="project" value="InterPro"/>
</dbReference>
<dbReference type="AlphaFoldDB" id="A0A0R2HVA5"/>
<evidence type="ECO:0000313" key="1">
    <source>
        <dbReference type="EMBL" id="KRN56626.1"/>
    </source>
</evidence>